<dbReference type="PROSITE" id="PS51300">
    <property type="entry name" value="NIRD"/>
    <property type="match status" value="1"/>
</dbReference>
<name>A0A7D3W1N9_ACTVE</name>
<feature type="region of interest" description="Disordered" evidence="2">
    <location>
        <begin position="195"/>
        <end position="221"/>
    </location>
</feature>
<dbReference type="GO" id="GO:0016651">
    <property type="term" value="F:oxidoreductase activity, acting on NAD(P)H"/>
    <property type="evidence" value="ECO:0007669"/>
    <property type="project" value="InterPro"/>
</dbReference>
<dbReference type="GO" id="GO:0050661">
    <property type="term" value="F:NADP binding"/>
    <property type="evidence" value="ECO:0007669"/>
    <property type="project" value="InterPro"/>
</dbReference>
<evidence type="ECO:0000256" key="2">
    <source>
        <dbReference type="SAM" id="MobiDB-lite"/>
    </source>
</evidence>
<dbReference type="EMBL" id="CP053892">
    <property type="protein sequence ID" value="QKG26394.1"/>
    <property type="molecule type" value="Genomic_DNA"/>
</dbReference>
<feature type="compositionally biased region" description="Low complexity" evidence="2">
    <location>
        <begin position="135"/>
        <end position="144"/>
    </location>
</feature>
<dbReference type="InterPro" id="IPR036291">
    <property type="entry name" value="NAD(P)-bd_dom_sf"/>
</dbReference>
<dbReference type="AlphaFoldDB" id="A0A7D3W1N9"/>
<protein>
    <recommendedName>
        <fullName evidence="3">Pyrroline-5-carboxylate reductase catalytic N-terminal domain-containing protein</fullName>
    </recommendedName>
</protein>
<dbReference type="GO" id="GO:0015677">
    <property type="term" value="P:copper ion import"/>
    <property type="evidence" value="ECO:0007669"/>
    <property type="project" value="TreeGrafter"/>
</dbReference>
<dbReference type="GO" id="GO:0005886">
    <property type="term" value="C:plasma membrane"/>
    <property type="evidence" value="ECO:0007669"/>
    <property type="project" value="TreeGrafter"/>
</dbReference>
<accession>A0A7D3W1N9</accession>
<dbReference type="PANTHER" id="PTHR14239:SF0">
    <property type="entry name" value="F420-DEPENDENT NADP REDUCTASE"/>
    <property type="match status" value="1"/>
</dbReference>
<dbReference type="NCBIfam" id="TIGR01915">
    <property type="entry name" value="npdG"/>
    <property type="match status" value="1"/>
</dbReference>
<dbReference type="Proteomes" id="UP000501240">
    <property type="component" value="Chromosome"/>
</dbReference>
<dbReference type="InterPro" id="IPR028939">
    <property type="entry name" value="P5C_Rdtase_cat_N"/>
</dbReference>
<dbReference type="GO" id="GO:0006740">
    <property type="term" value="P:NADPH regeneration"/>
    <property type="evidence" value="ECO:0007669"/>
    <property type="project" value="InterPro"/>
</dbReference>
<gene>
    <name evidence="4" type="ORF">ACTIVE_8047</name>
</gene>
<evidence type="ECO:0000256" key="1">
    <source>
        <dbReference type="ARBA" id="ARBA00023002"/>
    </source>
</evidence>
<dbReference type="GO" id="GO:0008823">
    <property type="term" value="F:cupric reductase (NADH) activity"/>
    <property type="evidence" value="ECO:0007669"/>
    <property type="project" value="TreeGrafter"/>
</dbReference>
<sequence length="448" mass="47116">MPQAAGTARGLLARRGAHQVLRAVERQQRLVRRDGQRLVRQALQLAVAAVQREDRGADAARVVDPFQQRDGRLLLGDDEQRLAAARLLEPGQPDAQVRRRVLRRRPAHQRRREARRVAEPGLVVQMGGQVPGVTAGRADQQQPAGGAGGDPQGAPEVPGALQPAGGGQHLAQHHDLLGVHRSMVPHGTRAARRFRATRGDGGGRGEAAPSAPGRLGGMTEQQQKTPYDLPDVSGLTIGILGGTGDQGKGLARRFALAGHRVVIGSRKAERAQQAADDLGAGLPVSGAANAAAASGADVVIVAVPWDGHKALLESLREELAGKIVVDCVNPLGFEKGKGAFALPVEEGSAAEQAASVLAGSRVVAAFHHVSAKLLLDPEVDEMELDVLVLGNDREATDLVQALAGRIPGMRGVYGGRLHNAGQVEAFTANLISMNRRYKAHAGLRITDV</sequence>
<dbReference type="GO" id="GO:0052851">
    <property type="term" value="F:ferric-chelate reductase (NADPH) activity"/>
    <property type="evidence" value="ECO:0007669"/>
    <property type="project" value="TreeGrafter"/>
</dbReference>
<dbReference type="Gene3D" id="3.40.50.720">
    <property type="entry name" value="NAD(P)-binding Rossmann-like Domain"/>
    <property type="match status" value="1"/>
</dbReference>
<dbReference type="InterPro" id="IPR010185">
    <property type="entry name" value="NpdG"/>
</dbReference>
<feature type="region of interest" description="Disordered" evidence="2">
    <location>
        <begin position="126"/>
        <end position="168"/>
    </location>
</feature>
<reference evidence="4 5" key="1">
    <citation type="submission" date="2020-05" db="EMBL/GenBank/DDBJ databases">
        <title>Actinomadura verrucosospora NRRL-B18236 (PFL_A860) Genome sequencing and assembly.</title>
        <authorList>
            <person name="Samborskyy M."/>
        </authorList>
    </citation>
    <scope>NUCLEOTIDE SEQUENCE [LARGE SCALE GENOMIC DNA]</scope>
    <source>
        <strain evidence="4 5">NRRL:B18236</strain>
    </source>
</reference>
<dbReference type="InterPro" id="IPR051267">
    <property type="entry name" value="STEAP_metalloreductase"/>
</dbReference>
<evidence type="ECO:0000259" key="3">
    <source>
        <dbReference type="Pfam" id="PF03807"/>
    </source>
</evidence>
<keyword evidence="5" id="KW-1185">Reference proteome</keyword>
<dbReference type="PANTHER" id="PTHR14239">
    <property type="entry name" value="DUDULIN-RELATED"/>
    <property type="match status" value="1"/>
</dbReference>
<feature type="domain" description="Pyrroline-5-carboxylate reductase catalytic N-terminal" evidence="3">
    <location>
        <begin position="236"/>
        <end position="330"/>
    </location>
</feature>
<evidence type="ECO:0000313" key="4">
    <source>
        <dbReference type="EMBL" id="QKG26394.1"/>
    </source>
</evidence>
<evidence type="ECO:0000313" key="5">
    <source>
        <dbReference type="Proteomes" id="UP000501240"/>
    </source>
</evidence>
<keyword evidence="1" id="KW-0560">Oxidoreductase</keyword>
<dbReference type="SUPFAM" id="SSF51735">
    <property type="entry name" value="NAD(P)-binding Rossmann-fold domains"/>
    <property type="match status" value="1"/>
</dbReference>
<dbReference type="GO" id="GO:0070967">
    <property type="term" value="F:coenzyme F420 binding"/>
    <property type="evidence" value="ECO:0007669"/>
    <property type="project" value="InterPro"/>
</dbReference>
<dbReference type="Pfam" id="PF03807">
    <property type="entry name" value="F420_oxidored"/>
    <property type="match status" value="1"/>
</dbReference>
<organism evidence="4 5">
    <name type="scientific">Actinomadura verrucosospora</name>
    <dbReference type="NCBI Taxonomy" id="46165"/>
    <lineage>
        <taxon>Bacteria</taxon>
        <taxon>Bacillati</taxon>
        <taxon>Actinomycetota</taxon>
        <taxon>Actinomycetes</taxon>
        <taxon>Streptosporangiales</taxon>
        <taxon>Thermomonosporaceae</taxon>
        <taxon>Actinomadura</taxon>
    </lineage>
</organism>
<proteinExistence type="predicted"/>